<feature type="region of interest" description="Disordered" evidence="1">
    <location>
        <begin position="86"/>
        <end position="109"/>
    </location>
</feature>
<evidence type="ECO:0000313" key="3">
    <source>
        <dbReference type="Proteomes" id="UP000242180"/>
    </source>
</evidence>
<keyword evidence="3" id="KW-1185">Reference proteome</keyword>
<proteinExistence type="predicted"/>
<dbReference type="EMBL" id="MCGN01000002">
    <property type="protein sequence ID" value="ORZ01216.1"/>
    <property type="molecule type" value="Genomic_DNA"/>
</dbReference>
<name>A0A1X2HQP5_SYNRA</name>
<dbReference type="InParanoid" id="A0A1X2HQP5"/>
<gene>
    <name evidence="2" type="ORF">BCR43DRAFT_541979</name>
</gene>
<evidence type="ECO:0000313" key="2">
    <source>
        <dbReference type="EMBL" id="ORZ01216.1"/>
    </source>
</evidence>
<reference evidence="2 3" key="1">
    <citation type="submission" date="2016-07" db="EMBL/GenBank/DDBJ databases">
        <title>Pervasive Adenine N6-methylation of Active Genes in Fungi.</title>
        <authorList>
            <consortium name="DOE Joint Genome Institute"/>
            <person name="Mondo S.J."/>
            <person name="Dannebaum R.O."/>
            <person name="Kuo R.C."/>
            <person name="Labutti K."/>
            <person name="Haridas S."/>
            <person name="Kuo A."/>
            <person name="Salamov A."/>
            <person name="Ahrendt S.R."/>
            <person name="Lipzen A."/>
            <person name="Sullivan W."/>
            <person name="Andreopoulos W.B."/>
            <person name="Clum A."/>
            <person name="Lindquist E."/>
            <person name="Daum C."/>
            <person name="Ramamoorthy G.K."/>
            <person name="Gryganskyi A."/>
            <person name="Culley D."/>
            <person name="Magnuson J.K."/>
            <person name="James T.Y."/>
            <person name="O'Malley M.A."/>
            <person name="Stajich J.E."/>
            <person name="Spatafora J.W."/>
            <person name="Visel A."/>
            <person name="Grigoriev I.V."/>
        </authorList>
    </citation>
    <scope>NUCLEOTIDE SEQUENCE [LARGE SCALE GENOMIC DNA]</scope>
    <source>
        <strain evidence="2 3">NRRL 2496</strain>
    </source>
</reference>
<protein>
    <submittedName>
        <fullName evidence="2">Uncharacterized protein</fullName>
    </submittedName>
</protein>
<dbReference type="AlphaFoldDB" id="A0A1X2HQP5"/>
<sequence>MFISSFAFNNSALTPIVASCGYIKSKKGEQSIAMLQRHQRRRREQFHVPAVDAFGHSLLTGYASLSKSPCGGSYFQWKPFQDLISDTDEDGMSSHAPTSGAAEHQQQHHPQDKAIATIGLQLEATSVPTGSEAQKEMSQAYLDEKHSRIQVAITSFYTSRSEKYRNELRHAHERYNQNMTNLKSLVADLGSTAESNYTNTTEYYRRLKQHSGRWQDMLISQKN</sequence>
<evidence type="ECO:0000256" key="1">
    <source>
        <dbReference type="SAM" id="MobiDB-lite"/>
    </source>
</evidence>
<dbReference type="Proteomes" id="UP000242180">
    <property type="component" value="Unassembled WGS sequence"/>
</dbReference>
<organism evidence="2 3">
    <name type="scientific">Syncephalastrum racemosum</name>
    <name type="common">Filamentous fungus</name>
    <dbReference type="NCBI Taxonomy" id="13706"/>
    <lineage>
        <taxon>Eukaryota</taxon>
        <taxon>Fungi</taxon>
        <taxon>Fungi incertae sedis</taxon>
        <taxon>Mucoromycota</taxon>
        <taxon>Mucoromycotina</taxon>
        <taxon>Mucoromycetes</taxon>
        <taxon>Mucorales</taxon>
        <taxon>Syncephalastraceae</taxon>
        <taxon>Syncephalastrum</taxon>
    </lineage>
</organism>
<comment type="caution">
    <text evidence="2">The sequence shown here is derived from an EMBL/GenBank/DDBJ whole genome shotgun (WGS) entry which is preliminary data.</text>
</comment>
<accession>A0A1X2HQP5</accession>